<dbReference type="AlphaFoldDB" id="A0A1I1S4K8"/>
<dbReference type="PANTHER" id="PTHR43236">
    <property type="entry name" value="ANTITOXIN HIGA1"/>
    <property type="match status" value="1"/>
</dbReference>
<gene>
    <name evidence="2" type="ORF">SAMN04487987_1132</name>
</gene>
<evidence type="ECO:0000259" key="1">
    <source>
        <dbReference type="Pfam" id="PF06114"/>
    </source>
</evidence>
<dbReference type="PANTHER" id="PTHR43236:SF2">
    <property type="entry name" value="BLL0069 PROTEIN"/>
    <property type="match status" value="1"/>
</dbReference>
<evidence type="ECO:0000313" key="3">
    <source>
        <dbReference type="Proteomes" id="UP000199439"/>
    </source>
</evidence>
<feature type="domain" description="IrrE N-terminal-like" evidence="1">
    <location>
        <begin position="170"/>
        <end position="292"/>
    </location>
</feature>
<dbReference type="Proteomes" id="UP000199439">
    <property type="component" value="Unassembled WGS sequence"/>
</dbReference>
<proteinExistence type="predicted"/>
<dbReference type="STRING" id="870482.SAMN04487987_1132"/>
<organism evidence="2 3">
    <name type="scientific">Algibacter pectinivorans</name>
    <dbReference type="NCBI Taxonomy" id="870482"/>
    <lineage>
        <taxon>Bacteria</taxon>
        <taxon>Pseudomonadati</taxon>
        <taxon>Bacteroidota</taxon>
        <taxon>Flavobacteriia</taxon>
        <taxon>Flavobacteriales</taxon>
        <taxon>Flavobacteriaceae</taxon>
        <taxon>Algibacter</taxon>
    </lineage>
</organism>
<dbReference type="InterPro" id="IPR010359">
    <property type="entry name" value="IrrE_HExxH"/>
</dbReference>
<protein>
    <recommendedName>
        <fullName evidence="1">IrrE N-terminal-like domain-containing protein</fullName>
    </recommendedName>
</protein>
<sequence>MATRIENINSNIINWAITRAGNNLEEFYANNPDVLDWIEGNKKPTLKQLENFTHKVHVPFGYMFMNEPPKEEIPIPFFRTGAAPRDKVSLNVYHTIQIIKDRQNWLTNYLQESEYSDLDFVGKYNENSNYKEIANDIRNTLGLPLNWASKLGTWEQALDYLTLQIEEIGIIVNFNGVVGNNTRRKILVEECRGFVLVNNKAPFLFINSADAKAAQMFTLIHEIAHIWLGESAGFDNKQMLPADDPTELLCDKVAAEFLVPETFFREKWNSSQNIKYLSRVFKVSPIVIARRALDLDLISKPSFFEFYNNYIAEFKNKKENQSSGGNFYATAKKRISLRFASYVNNAVNENNLLYRDAYKLTSLKGNTYDKFINEYLFQV</sequence>
<dbReference type="InterPro" id="IPR052345">
    <property type="entry name" value="Rad_response_metalloprotease"/>
</dbReference>
<accession>A0A1I1S4K8</accession>
<name>A0A1I1S4K8_9FLAO</name>
<dbReference type="Gene3D" id="1.10.10.2910">
    <property type="match status" value="1"/>
</dbReference>
<dbReference type="OrthoDB" id="9796786at2"/>
<dbReference type="Pfam" id="PF06114">
    <property type="entry name" value="Peptidase_M78"/>
    <property type="match status" value="1"/>
</dbReference>
<dbReference type="RefSeq" id="WP_092853787.1">
    <property type="nucleotide sequence ID" value="NZ_FOMI01000013.1"/>
</dbReference>
<evidence type="ECO:0000313" key="2">
    <source>
        <dbReference type="EMBL" id="SFD41297.1"/>
    </source>
</evidence>
<dbReference type="EMBL" id="FOMI01000013">
    <property type="protein sequence ID" value="SFD41297.1"/>
    <property type="molecule type" value="Genomic_DNA"/>
</dbReference>
<reference evidence="3" key="1">
    <citation type="submission" date="2016-10" db="EMBL/GenBank/DDBJ databases">
        <authorList>
            <person name="Varghese N."/>
            <person name="Submissions S."/>
        </authorList>
    </citation>
    <scope>NUCLEOTIDE SEQUENCE [LARGE SCALE GENOMIC DNA]</scope>
    <source>
        <strain evidence="3">DSM 25730</strain>
    </source>
</reference>
<keyword evidence="3" id="KW-1185">Reference proteome</keyword>